<feature type="region of interest" description="Disordered" evidence="1">
    <location>
        <begin position="1"/>
        <end position="35"/>
    </location>
</feature>
<protein>
    <submittedName>
        <fullName evidence="2">Uncharacterized protein</fullName>
    </submittedName>
</protein>
<dbReference type="InterPro" id="IPR022709">
    <property type="entry name" value="SCAI"/>
</dbReference>
<organism evidence="2 3">
    <name type="scientific">Dispira parvispora</name>
    <dbReference type="NCBI Taxonomy" id="1520584"/>
    <lineage>
        <taxon>Eukaryota</taxon>
        <taxon>Fungi</taxon>
        <taxon>Fungi incertae sedis</taxon>
        <taxon>Zoopagomycota</taxon>
        <taxon>Kickxellomycotina</taxon>
        <taxon>Dimargaritomycetes</taxon>
        <taxon>Dimargaritales</taxon>
        <taxon>Dimargaritaceae</taxon>
        <taxon>Dispira</taxon>
    </lineage>
</organism>
<dbReference type="PANTHER" id="PTHR21243">
    <property type="entry name" value="PROTEIN SCAI"/>
    <property type="match status" value="1"/>
</dbReference>
<comment type="caution">
    <text evidence="2">The sequence shown here is derived from an EMBL/GenBank/DDBJ whole genome shotgun (WGS) entry which is preliminary data.</text>
</comment>
<keyword evidence="3" id="KW-1185">Reference proteome</keyword>
<accession>A0A9W8AI22</accession>
<evidence type="ECO:0000313" key="2">
    <source>
        <dbReference type="EMBL" id="KAJ1950099.1"/>
    </source>
</evidence>
<dbReference type="GO" id="GO:0006351">
    <property type="term" value="P:DNA-templated transcription"/>
    <property type="evidence" value="ECO:0007669"/>
    <property type="project" value="InterPro"/>
</dbReference>
<dbReference type="AlphaFoldDB" id="A0A9W8AI22"/>
<proteinExistence type="predicted"/>
<dbReference type="GO" id="GO:0003714">
    <property type="term" value="F:transcription corepressor activity"/>
    <property type="evidence" value="ECO:0007669"/>
    <property type="project" value="InterPro"/>
</dbReference>
<dbReference type="Proteomes" id="UP001150925">
    <property type="component" value="Unassembled WGS sequence"/>
</dbReference>
<name>A0A9W8AI22_9FUNG</name>
<feature type="compositionally biased region" description="Basic and acidic residues" evidence="1">
    <location>
        <begin position="332"/>
        <end position="342"/>
    </location>
</feature>
<feature type="region of interest" description="Disordered" evidence="1">
    <location>
        <begin position="312"/>
        <end position="342"/>
    </location>
</feature>
<dbReference type="EMBL" id="JANBPY010003826">
    <property type="protein sequence ID" value="KAJ1950099.1"/>
    <property type="molecule type" value="Genomic_DNA"/>
</dbReference>
<evidence type="ECO:0000313" key="3">
    <source>
        <dbReference type="Proteomes" id="UP001150925"/>
    </source>
</evidence>
<sequence>MSTDSQAGDVFSDHFASQETKSHQQPSDLGTHRRVNPHKQMLFRPTYSYLMQNIAQAFRDTSEQSVLLLYLSAPGVKILKNEEALKHGFTGGIATRGSKVHTGEKPNEFTELSQVSNCLHPADLLPFTRKPMFMVVESNNSVCFQGVPRVFNQPFLCLMSPTSYVQPNTSQVGNLFTLFLHMPILGLLSVTGVNQMDAEQWEVAKKHTEALLSILADELGNTLQDSENRKFLGDVFLRRLMAHHQFCYTVLYYHHLHSDDPAYLPTSYPEFPNSLLTLEPVCEKLRALVETLKSENQFPRLFASDIVNSQTVETSQTTQQAESTMSNVSSPDHAETMDVDSR</sequence>
<gene>
    <name evidence="2" type="ORF">IWQ62_006629</name>
</gene>
<feature type="compositionally biased region" description="Polar residues" evidence="1">
    <location>
        <begin position="15"/>
        <end position="28"/>
    </location>
</feature>
<dbReference type="Pfam" id="PF12070">
    <property type="entry name" value="SCAI"/>
    <property type="match status" value="1"/>
</dbReference>
<dbReference type="OrthoDB" id="525027at2759"/>
<reference evidence="2" key="1">
    <citation type="submission" date="2022-07" db="EMBL/GenBank/DDBJ databases">
        <title>Phylogenomic reconstructions and comparative analyses of Kickxellomycotina fungi.</title>
        <authorList>
            <person name="Reynolds N.K."/>
            <person name="Stajich J.E."/>
            <person name="Barry K."/>
            <person name="Grigoriev I.V."/>
            <person name="Crous P."/>
            <person name="Smith M.E."/>
        </authorList>
    </citation>
    <scope>NUCLEOTIDE SEQUENCE</scope>
    <source>
        <strain evidence="2">RSA 1196</strain>
    </source>
</reference>
<feature type="compositionally biased region" description="Low complexity" evidence="1">
    <location>
        <begin position="312"/>
        <end position="326"/>
    </location>
</feature>
<evidence type="ECO:0000256" key="1">
    <source>
        <dbReference type="SAM" id="MobiDB-lite"/>
    </source>
</evidence>